<dbReference type="InterPro" id="IPR036890">
    <property type="entry name" value="HATPase_C_sf"/>
</dbReference>
<feature type="transmembrane region" description="Helical" evidence="7">
    <location>
        <begin position="49"/>
        <end position="68"/>
    </location>
</feature>
<dbReference type="SMART" id="SM00387">
    <property type="entry name" value="HATPase_c"/>
    <property type="match status" value="1"/>
</dbReference>
<feature type="transmembrane region" description="Helical" evidence="7">
    <location>
        <begin position="105"/>
        <end position="122"/>
    </location>
</feature>
<dbReference type="Pfam" id="PF02518">
    <property type="entry name" value="HATPase_c"/>
    <property type="match status" value="1"/>
</dbReference>
<dbReference type="Pfam" id="PF00512">
    <property type="entry name" value="HisKA"/>
    <property type="match status" value="1"/>
</dbReference>
<evidence type="ECO:0000313" key="12">
    <source>
        <dbReference type="Proteomes" id="UP001162131"/>
    </source>
</evidence>
<dbReference type="PANTHER" id="PTHR43047:SF64">
    <property type="entry name" value="HISTIDINE KINASE CONTAINING CHEY-HOMOLOGOUS RECEIVER DOMAIN AND PAS DOMAIN-RELATED"/>
    <property type="match status" value="1"/>
</dbReference>
<keyword evidence="4" id="KW-0808">Transferase</keyword>
<dbReference type="InterPro" id="IPR004358">
    <property type="entry name" value="Sig_transdc_His_kin-like_C"/>
</dbReference>
<feature type="domain" description="PAS" evidence="10">
    <location>
        <begin position="195"/>
        <end position="238"/>
    </location>
</feature>
<keyword evidence="12" id="KW-1185">Reference proteome</keyword>
<dbReference type="AlphaFoldDB" id="A0AAU9JSR0"/>
<dbReference type="SUPFAM" id="SSF52172">
    <property type="entry name" value="CheY-like"/>
    <property type="match status" value="1"/>
</dbReference>
<evidence type="ECO:0000313" key="11">
    <source>
        <dbReference type="EMBL" id="CAG9330288.1"/>
    </source>
</evidence>
<sequence length="719" mass="82681">MMPKELLEEWWDEEISQKFSILHFFVRRNIAICMLIIPIFAIYDLNSLSLWLQILIVMLFQAISCILADYINTNDTSKKALFAVFYSEFCCFGLFYLSYNQMRAHAALFEMFCAILMMSFEIPLIRCSWIKYIVAIKHVFIWHYIGYFRDSIAYDGNMIPLFFAVICVFMYNYMTNMRSKSSIERFLNRKGKSKAKMRLSVIVNAFPDGIFIISDNLEIMYTNDNLLKLLDCESEELIRIISEITYCDGKKYSTLSNSNLLIEDLQAIFRQNDRNEFMLGISYFKGNNIEWKGLKIIWENKQALAIIVRDANHIIQLERSISDSKVKTVILRSVSHELRTPINAISFLVEDLLEKQNDNIKEDWKEKLKIISISTKLLLTLVNDLLDYSRMLSGAFSIRKCECDLRNIIENAWELIKLQALKKNIDLILRIDPTLPVYIYSDPLRLSQVLLNLLSNALKFTLCGSIEVICISTMSNQLKITVRDTGIGIDENQKNKLFQEFCSEVLPILNPNGCGLGLHISNKIVKELGGNIIEVESKIGHGSAFSFNINMFHNSLPYEIASNDYDDLLMSEMPNLEIALSKCLIINKINLPQILIADDNDFNRLILISLLLKNGIPALEACTGKQAVDIILKHNVKEHTSIKVIIMDVEMPQMNGWVAAQKIHDMHSKEEIRFLPNIIGYTAYNTDEDISNCYKSGMKECLIKPCSSEKIISTILKYS</sequence>
<dbReference type="PROSITE" id="PS50109">
    <property type="entry name" value="HIS_KIN"/>
    <property type="match status" value="1"/>
</dbReference>
<dbReference type="SMART" id="SM00388">
    <property type="entry name" value="HisKA"/>
    <property type="match status" value="1"/>
</dbReference>
<gene>
    <name evidence="11" type="ORF">BSTOLATCC_MIC50887</name>
</gene>
<dbReference type="InterPro" id="IPR003661">
    <property type="entry name" value="HisK_dim/P_dom"/>
</dbReference>
<dbReference type="PRINTS" id="PR00344">
    <property type="entry name" value="BCTRLSENSOR"/>
</dbReference>
<feature type="transmembrane region" description="Helical" evidence="7">
    <location>
        <begin position="21"/>
        <end position="43"/>
    </location>
</feature>
<feature type="transmembrane region" description="Helical" evidence="7">
    <location>
        <begin position="157"/>
        <end position="174"/>
    </location>
</feature>
<dbReference type="Gene3D" id="1.10.287.130">
    <property type="match status" value="1"/>
</dbReference>
<dbReference type="InterPro" id="IPR003594">
    <property type="entry name" value="HATPase_dom"/>
</dbReference>
<reference evidence="11" key="1">
    <citation type="submission" date="2021-09" db="EMBL/GenBank/DDBJ databases">
        <authorList>
            <consortium name="AG Swart"/>
            <person name="Singh M."/>
            <person name="Singh A."/>
            <person name="Seah K."/>
            <person name="Emmerich C."/>
        </authorList>
    </citation>
    <scope>NUCLEOTIDE SEQUENCE</scope>
    <source>
        <strain evidence="11">ATCC30299</strain>
    </source>
</reference>
<dbReference type="GO" id="GO:0000155">
    <property type="term" value="F:phosphorelay sensor kinase activity"/>
    <property type="evidence" value="ECO:0007669"/>
    <property type="project" value="InterPro"/>
</dbReference>
<dbReference type="Gene3D" id="3.30.565.10">
    <property type="entry name" value="Histidine kinase-like ATPase, C-terminal domain"/>
    <property type="match status" value="1"/>
</dbReference>
<dbReference type="Gene3D" id="3.30.450.20">
    <property type="entry name" value="PAS domain"/>
    <property type="match status" value="1"/>
</dbReference>
<evidence type="ECO:0000259" key="10">
    <source>
        <dbReference type="PROSITE" id="PS50112"/>
    </source>
</evidence>
<keyword evidence="7" id="KW-0472">Membrane</keyword>
<comment type="caution">
    <text evidence="11">The sequence shown here is derived from an EMBL/GenBank/DDBJ whole genome shotgun (WGS) entry which is preliminary data.</text>
</comment>
<dbReference type="PANTHER" id="PTHR43047">
    <property type="entry name" value="TWO-COMPONENT HISTIDINE PROTEIN KINASE"/>
    <property type="match status" value="1"/>
</dbReference>
<dbReference type="Proteomes" id="UP001162131">
    <property type="component" value="Unassembled WGS sequence"/>
</dbReference>
<dbReference type="Gene3D" id="3.40.50.2300">
    <property type="match status" value="1"/>
</dbReference>
<dbReference type="InterPro" id="IPR000014">
    <property type="entry name" value="PAS"/>
</dbReference>
<feature type="modified residue" description="4-aspartylphosphate" evidence="6">
    <location>
        <position position="648"/>
    </location>
</feature>
<dbReference type="InterPro" id="IPR005467">
    <property type="entry name" value="His_kinase_dom"/>
</dbReference>
<dbReference type="CDD" id="cd17546">
    <property type="entry name" value="REC_hyHK_CKI1_RcsC-like"/>
    <property type="match status" value="1"/>
</dbReference>
<dbReference type="InterPro" id="IPR036097">
    <property type="entry name" value="HisK_dim/P_sf"/>
</dbReference>
<dbReference type="Pfam" id="PF00072">
    <property type="entry name" value="Response_reg"/>
    <property type="match status" value="1"/>
</dbReference>
<dbReference type="InterPro" id="IPR011006">
    <property type="entry name" value="CheY-like_superfamily"/>
</dbReference>
<evidence type="ECO:0000256" key="6">
    <source>
        <dbReference type="PROSITE-ProRule" id="PRU00169"/>
    </source>
</evidence>
<keyword evidence="7" id="KW-0812">Transmembrane</keyword>
<feature type="domain" description="Histidine kinase" evidence="8">
    <location>
        <begin position="333"/>
        <end position="553"/>
    </location>
</feature>
<dbReference type="CDD" id="cd00082">
    <property type="entry name" value="HisKA"/>
    <property type="match status" value="1"/>
</dbReference>
<comment type="catalytic activity">
    <reaction evidence="1">
        <text>ATP + protein L-histidine = ADP + protein N-phospho-L-histidine.</text>
        <dbReference type="EC" id="2.7.13.3"/>
    </reaction>
</comment>
<dbReference type="PROSITE" id="PS50112">
    <property type="entry name" value="PAS"/>
    <property type="match status" value="1"/>
</dbReference>
<evidence type="ECO:0000256" key="5">
    <source>
        <dbReference type="ARBA" id="ARBA00022777"/>
    </source>
</evidence>
<dbReference type="SUPFAM" id="SSF47384">
    <property type="entry name" value="Homodimeric domain of signal transducing histidine kinase"/>
    <property type="match status" value="1"/>
</dbReference>
<evidence type="ECO:0000256" key="7">
    <source>
        <dbReference type="SAM" id="Phobius"/>
    </source>
</evidence>
<evidence type="ECO:0000259" key="9">
    <source>
        <dbReference type="PROSITE" id="PS50110"/>
    </source>
</evidence>
<organism evidence="11 12">
    <name type="scientific">Blepharisma stoltei</name>
    <dbReference type="NCBI Taxonomy" id="1481888"/>
    <lineage>
        <taxon>Eukaryota</taxon>
        <taxon>Sar</taxon>
        <taxon>Alveolata</taxon>
        <taxon>Ciliophora</taxon>
        <taxon>Postciliodesmatophora</taxon>
        <taxon>Heterotrichea</taxon>
        <taxon>Heterotrichida</taxon>
        <taxon>Blepharismidae</taxon>
        <taxon>Blepharisma</taxon>
    </lineage>
</organism>
<feature type="transmembrane region" description="Helical" evidence="7">
    <location>
        <begin position="80"/>
        <end position="99"/>
    </location>
</feature>
<evidence type="ECO:0000256" key="3">
    <source>
        <dbReference type="ARBA" id="ARBA00022553"/>
    </source>
</evidence>
<name>A0AAU9JSR0_9CILI</name>
<dbReference type="EC" id="2.7.13.3" evidence="2"/>
<keyword evidence="5" id="KW-0418">Kinase</keyword>
<keyword evidence="3 6" id="KW-0597">Phosphoprotein</keyword>
<dbReference type="InterPro" id="IPR001789">
    <property type="entry name" value="Sig_transdc_resp-reg_receiver"/>
</dbReference>
<evidence type="ECO:0000256" key="2">
    <source>
        <dbReference type="ARBA" id="ARBA00012438"/>
    </source>
</evidence>
<protein>
    <recommendedName>
        <fullName evidence="2">histidine kinase</fullName>
        <ecNumber evidence="2">2.7.13.3</ecNumber>
    </recommendedName>
</protein>
<dbReference type="SMART" id="SM00448">
    <property type="entry name" value="REC"/>
    <property type="match status" value="1"/>
</dbReference>
<feature type="domain" description="Response regulatory" evidence="9">
    <location>
        <begin position="593"/>
        <end position="719"/>
    </location>
</feature>
<evidence type="ECO:0000256" key="1">
    <source>
        <dbReference type="ARBA" id="ARBA00000085"/>
    </source>
</evidence>
<accession>A0AAU9JSR0</accession>
<evidence type="ECO:0000256" key="4">
    <source>
        <dbReference type="ARBA" id="ARBA00022679"/>
    </source>
</evidence>
<proteinExistence type="predicted"/>
<dbReference type="EMBL" id="CAJZBQ010000051">
    <property type="protein sequence ID" value="CAG9330288.1"/>
    <property type="molecule type" value="Genomic_DNA"/>
</dbReference>
<dbReference type="PROSITE" id="PS50110">
    <property type="entry name" value="RESPONSE_REGULATORY"/>
    <property type="match status" value="1"/>
</dbReference>
<dbReference type="SUPFAM" id="SSF55874">
    <property type="entry name" value="ATPase domain of HSP90 chaperone/DNA topoisomerase II/histidine kinase"/>
    <property type="match status" value="1"/>
</dbReference>
<keyword evidence="7" id="KW-1133">Transmembrane helix</keyword>
<evidence type="ECO:0000259" key="8">
    <source>
        <dbReference type="PROSITE" id="PS50109"/>
    </source>
</evidence>